<dbReference type="EC" id="3.1.3.73" evidence="1"/>
<dbReference type="Pfam" id="PF00300">
    <property type="entry name" value="His_Phos_1"/>
    <property type="match status" value="1"/>
</dbReference>
<dbReference type="SUPFAM" id="SSF53254">
    <property type="entry name" value="Phosphoglycerate mutase-like"/>
    <property type="match status" value="1"/>
</dbReference>
<dbReference type="CDD" id="cd07067">
    <property type="entry name" value="HP_PGM_like"/>
    <property type="match status" value="1"/>
</dbReference>
<dbReference type="PANTHER" id="PTHR48100:SF1">
    <property type="entry name" value="HISTIDINE PHOSPHATASE FAMILY PROTEIN-RELATED"/>
    <property type="match status" value="1"/>
</dbReference>
<dbReference type="Gene3D" id="3.40.50.1240">
    <property type="entry name" value="Phosphoglycerate mutase-like"/>
    <property type="match status" value="1"/>
</dbReference>
<dbReference type="STRING" id="702745.SAMN05421818_11271"/>
<proteinExistence type="predicted"/>
<sequence>MRHTAVDVPTGVCYGQTDVPLLNGYTDEIKITKQRIPNDIDAIFSSPLRRCTFIAEEFNQFYSTDDRLLEMDFGAWEMQPWDEISKQSFDNWMSDIVNTSPPYGENLMTVQQRVTSFLDELRQQKYNKVLLITHGGPMRCMWNYLLNTPLENTFKIPVGYGEVLHFNLGETKKDDYIVEKM</sequence>
<evidence type="ECO:0000313" key="2">
    <source>
        <dbReference type="EMBL" id="SDH73194.1"/>
    </source>
</evidence>
<keyword evidence="3" id="KW-1185">Reference proteome</keyword>
<reference evidence="3" key="1">
    <citation type="submission" date="2016-10" db="EMBL/GenBank/DDBJ databases">
        <authorList>
            <person name="Varghese N."/>
            <person name="Submissions S."/>
        </authorList>
    </citation>
    <scope>NUCLEOTIDE SEQUENCE [LARGE SCALE GENOMIC DNA]</scope>
    <source>
        <strain evidence="3">DSM 23313</strain>
    </source>
</reference>
<dbReference type="InterPro" id="IPR013078">
    <property type="entry name" value="His_Pase_superF_clade-1"/>
</dbReference>
<dbReference type="InterPro" id="IPR050275">
    <property type="entry name" value="PGM_Phosphatase"/>
</dbReference>
<name>A0A1G8ETL9_9FLAO</name>
<dbReference type="GO" id="GO:0005737">
    <property type="term" value="C:cytoplasm"/>
    <property type="evidence" value="ECO:0007669"/>
    <property type="project" value="TreeGrafter"/>
</dbReference>
<evidence type="ECO:0000313" key="3">
    <source>
        <dbReference type="Proteomes" id="UP000243588"/>
    </source>
</evidence>
<accession>A0A1G8ETL9</accession>
<dbReference type="EMBL" id="FNDQ01000012">
    <property type="protein sequence ID" value="SDH73194.1"/>
    <property type="molecule type" value="Genomic_DNA"/>
</dbReference>
<gene>
    <name evidence="2" type="ORF">SAMN05421818_11271</name>
</gene>
<organism evidence="2 3">
    <name type="scientific">Myroides phaeus</name>
    <dbReference type="NCBI Taxonomy" id="702745"/>
    <lineage>
        <taxon>Bacteria</taxon>
        <taxon>Pseudomonadati</taxon>
        <taxon>Bacteroidota</taxon>
        <taxon>Flavobacteriia</taxon>
        <taxon>Flavobacteriales</taxon>
        <taxon>Flavobacteriaceae</taxon>
        <taxon>Myroides</taxon>
    </lineage>
</organism>
<dbReference type="Proteomes" id="UP000243588">
    <property type="component" value="Unassembled WGS sequence"/>
</dbReference>
<dbReference type="AlphaFoldDB" id="A0A1G8ETL9"/>
<evidence type="ECO:0000256" key="1">
    <source>
        <dbReference type="NCBIfam" id="TIGR03162"/>
    </source>
</evidence>
<dbReference type="PANTHER" id="PTHR48100">
    <property type="entry name" value="BROAD-SPECIFICITY PHOSPHATASE YOR283W-RELATED"/>
    <property type="match status" value="1"/>
</dbReference>
<dbReference type="GO" id="GO:0043755">
    <property type="term" value="F:alpha-ribazole phosphatase activity"/>
    <property type="evidence" value="ECO:0007669"/>
    <property type="project" value="UniProtKB-UniRule"/>
</dbReference>
<dbReference type="GO" id="GO:0009236">
    <property type="term" value="P:cobalamin biosynthetic process"/>
    <property type="evidence" value="ECO:0007669"/>
    <property type="project" value="UniProtKB-UniRule"/>
</dbReference>
<dbReference type="NCBIfam" id="TIGR03162">
    <property type="entry name" value="ribazole_cobC"/>
    <property type="match status" value="1"/>
</dbReference>
<dbReference type="InterPro" id="IPR029033">
    <property type="entry name" value="His_PPase_superfam"/>
</dbReference>
<dbReference type="InterPro" id="IPR017578">
    <property type="entry name" value="Ribazole_CobC"/>
</dbReference>
<protein>
    <recommendedName>
        <fullName evidence="1">Alpha-ribazole phosphatase</fullName>
        <ecNumber evidence="1">3.1.3.73</ecNumber>
    </recommendedName>
</protein>